<dbReference type="EMBL" id="FMBC01000049">
    <property type="protein sequence ID" value="SCC62393.1"/>
    <property type="molecule type" value="Genomic_DNA"/>
</dbReference>
<dbReference type="Gene3D" id="3.30.1890.10">
    <property type="entry name" value="FepE-like"/>
    <property type="match status" value="1"/>
</dbReference>
<evidence type="ECO:0000256" key="7">
    <source>
        <dbReference type="ARBA" id="ARBA00022989"/>
    </source>
</evidence>
<dbReference type="OrthoDB" id="6535795at2"/>
<evidence type="ECO:0000256" key="3">
    <source>
        <dbReference type="ARBA" id="ARBA00022475"/>
    </source>
</evidence>
<dbReference type="SUPFAM" id="SSF160355">
    <property type="entry name" value="Bacterial polysaccharide co-polymerase-like"/>
    <property type="match status" value="1"/>
</dbReference>
<comment type="pathway">
    <text evidence="2">Bacterial outer membrane biogenesis; lipopolysaccharide biosynthesis.</text>
</comment>
<keyword evidence="5 12" id="KW-0812">Transmembrane</keyword>
<evidence type="ECO:0000313" key="15">
    <source>
        <dbReference type="Proteomes" id="UP000198515"/>
    </source>
</evidence>
<accession>A0A1C4G368</accession>
<dbReference type="PANTHER" id="PTHR32309">
    <property type="entry name" value="TYROSINE-PROTEIN KINASE"/>
    <property type="match status" value="1"/>
</dbReference>
<dbReference type="Proteomes" id="UP000198515">
    <property type="component" value="Unassembled WGS sequence"/>
</dbReference>
<comment type="similarity">
    <text evidence="9">Belongs to the WzzB/Cld/Rol family.</text>
</comment>
<keyword evidence="4" id="KW-0997">Cell inner membrane</keyword>
<keyword evidence="6" id="KW-0448">Lipopolysaccharide biosynthesis</keyword>
<feature type="transmembrane region" description="Helical" evidence="12">
    <location>
        <begin position="295"/>
        <end position="316"/>
    </location>
</feature>
<dbReference type="GO" id="GO:0005886">
    <property type="term" value="C:plasma membrane"/>
    <property type="evidence" value="ECO:0007669"/>
    <property type="project" value="UniProtKB-SubCell"/>
</dbReference>
<dbReference type="GO" id="GO:0009103">
    <property type="term" value="P:lipopolysaccharide biosynthetic process"/>
    <property type="evidence" value="ECO:0007669"/>
    <property type="project" value="UniProtKB-KW"/>
</dbReference>
<comment type="subcellular location">
    <subcellularLocation>
        <location evidence="1">Cell inner membrane</location>
        <topology evidence="1">Multi-pass membrane protein</topology>
    </subcellularLocation>
</comment>
<evidence type="ECO:0000256" key="12">
    <source>
        <dbReference type="SAM" id="Phobius"/>
    </source>
</evidence>
<keyword evidence="15" id="KW-1185">Reference proteome</keyword>
<feature type="transmembrane region" description="Helical" evidence="12">
    <location>
        <begin position="33"/>
        <end position="52"/>
    </location>
</feature>
<name>A0A1C4G368_9ENTR</name>
<dbReference type="RefSeq" id="WP_090137661.1">
    <property type="nucleotide sequence ID" value="NZ_FMBC01000049.1"/>
</dbReference>
<keyword evidence="7 12" id="KW-1133">Transmembrane helix</keyword>
<proteinExistence type="inferred from homology"/>
<feature type="domain" description="Polysaccharide chain length determinant N-terminal" evidence="13">
    <location>
        <begin position="17"/>
        <end position="120"/>
    </location>
</feature>
<organism evidence="14 15">
    <name type="scientific">Kosakonia oryziphila</name>
    <dbReference type="NCBI Taxonomy" id="1005667"/>
    <lineage>
        <taxon>Bacteria</taxon>
        <taxon>Pseudomonadati</taxon>
        <taxon>Pseudomonadota</taxon>
        <taxon>Gammaproteobacteria</taxon>
        <taxon>Enterobacterales</taxon>
        <taxon>Enterobacteriaceae</taxon>
        <taxon>Kosakonia</taxon>
    </lineage>
</organism>
<evidence type="ECO:0000313" key="14">
    <source>
        <dbReference type="EMBL" id="SCC62393.1"/>
    </source>
</evidence>
<dbReference type="PANTHER" id="PTHR32309:SF29">
    <property type="entry name" value="CHAIN LENGTH DETERMINANT PROTEIN"/>
    <property type="match status" value="1"/>
</dbReference>
<dbReference type="AlphaFoldDB" id="A0A1C4G368"/>
<keyword evidence="3" id="KW-1003">Cell membrane</keyword>
<evidence type="ECO:0000256" key="5">
    <source>
        <dbReference type="ARBA" id="ARBA00022692"/>
    </source>
</evidence>
<sequence>MTYEKNGFPARRDRDQEDIDLIDLFLQVWRGKWLVGSFVLLFLVIAVVYLNVAREKWTSVAVISSPDAGQIASYTNAMSVLNNDGKYDMPDIQQRVIGRFNAAFSALAETLNNQDEPEKLTIAPAVQGQPLPLKLTYQGQTAREAQQKLAQYIEKVDQQIAKELIDDLNASIKSRTADLVETLAAQEKVAQEQKDLRIKQISQALSVAKAAEVQSPQVRQTENVSQDTLFLLGSSALESMIKNESSRPLAFSDEYYRIRQNLLNIQTIEVNPESIHGYRYVMKPTEPIHRDSPKLALTLVLAVLLGLIVGSGYVLMRNAFRNHQSNA</sequence>
<evidence type="ECO:0000256" key="1">
    <source>
        <dbReference type="ARBA" id="ARBA00004429"/>
    </source>
</evidence>
<protein>
    <recommendedName>
        <fullName evidence="10">Chain length determinant protein</fullName>
    </recommendedName>
    <alternativeName>
        <fullName evidence="11">Polysaccharide antigen chain regulator</fullName>
    </alternativeName>
</protein>
<dbReference type="NCBIfam" id="NF012015">
    <property type="entry name" value="PRK15471.1"/>
    <property type="match status" value="1"/>
</dbReference>
<evidence type="ECO:0000256" key="6">
    <source>
        <dbReference type="ARBA" id="ARBA00022985"/>
    </source>
</evidence>
<dbReference type="InterPro" id="IPR050445">
    <property type="entry name" value="Bact_polysacc_biosynth/exp"/>
</dbReference>
<reference evidence="15" key="1">
    <citation type="submission" date="2016-08" db="EMBL/GenBank/DDBJ databases">
        <authorList>
            <person name="Varghese N."/>
            <person name="Submissions Spin"/>
        </authorList>
    </citation>
    <scope>NUCLEOTIDE SEQUENCE [LARGE SCALE GENOMIC DNA]</scope>
    <source>
        <strain evidence="15">REICA_142</strain>
    </source>
</reference>
<gene>
    <name evidence="14" type="ORF">GA0061070_104944</name>
</gene>
<evidence type="ECO:0000256" key="9">
    <source>
        <dbReference type="ARBA" id="ARBA00038118"/>
    </source>
</evidence>
<evidence type="ECO:0000256" key="4">
    <source>
        <dbReference type="ARBA" id="ARBA00022519"/>
    </source>
</evidence>
<dbReference type="InterPro" id="IPR003856">
    <property type="entry name" value="LPS_length_determ_N"/>
</dbReference>
<dbReference type="Pfam" id="PF02706">
    <property type="entry name" value="Wzz"/>
    <property type="match status" value="1"/>
</dbReference>
<evidence type="ECO:0000256" key="2">
    <source>
        <dbReference type="ARBA" id="ARBA00004756"/>
    </source>
</evidence>
<dbReference type="GO" id="GO:0004713">
    <property type="term" value="F:protein tyrosine kinase activity"/>
    <property type="evidence" value="ECO:0007669"/>
    <property type="project" value="TreeGrafter"/>
</dbReference>
<evidence type="ECO:0000259" key="13">
    <source>
        <dbReference type="Pfam" id="PF02706"/>
    </source>
</evidence>
<evidence type="ECO:0000256" key="8">
    <source>
        <dbReference type="ARBA" id="ARBA00023136"/>
    </source>
</evidence>
<evidence type="ECO:0000256" key="11">
    <source>
        <dbReference type="ARBA" id="ARBA00042235"/>
    </source>
</evidence>
<keyword evidence="8 12" id="KW-0472">Membrane</keyword>
<evidence type="ECO:0000256" key="10">
    <source>
        <dbReference type="ARBA" id="ARBA00039982"/>
    </source>
</evidence>